<accession>A0AA38NJ06</accession>
<sequence>MASKFHGKTSRADGSPTSQSVLPPPKQARTRAQKNSESSILKELSRVTTRQHKKNTQEPSEPSETSVSTKKRRAPTKHTAGAASAQANFKRGGQYRAVQIDVDGDESSAEDAPPKKKSRQAITAADIGTNQREEDEDGESHSEDGDLNMQDDSPAHDLNASRHLESEAVIITAMSRIAEKDKAVQPVVTVPISSKGNQISTGRSMRRVTQLAYELPQVSELALPMSRTTKSRPEAPTTTTPAVPSLIWLERTNIVVSCKHRAYSLTLSGQPPVMHDIIEQAINLGKIKMLFDHSFSPVGPSGLKQIAFAALDEVANKEGYDGEGDVRHRLAEGDHNSYVKPLIAYVSHRVGLDRSQLKDLSAVVLNAFGLSRQSGAGPATNLIQKRTYFYPVIDGVLDETCRYDYQRPFEHPVFSAFISAAFFSTSTYSNIVREQCNLFRCSLHEYDKQHENEVPKAMVAWASVVIHACLQDFASGVKESFPSKEVDGIWHLSISLLDGIEKANRRKFHKLMWNFYWDAIGQPLTNHSITNQQAYDKVNWSAIAQDSDSNSDSDEPGPMPQWSPHSSRGSPQAQHPSAQPSLSSSHIPSPPQPSKSSFLRPSARTTSSSAGMPSED</sequence>
<evidence type="ECO:0000256" key="1">
    <source>
        <dbReference type="SAM" id="MobiDB-lite"/>
    </source>
</evidence>
<reference evidence="3" key="1">
    <citation type="submission" date="2022-08" db="EMBL/GenBank/DDBJ databases">
        <authorList>
            <consortium name="DOE Joint Genome Institute"/>
            <person name="Min B."/>
            <person name="Riley R."/>
            <person name="Sierra-Patev S."/>
            <person name="Naranjo-Ortiz M."/>
            <person name="Looney B."/>
            <person name="Konkel Z."/>
            <person name="Slot J.C."/>
            <person name="Sakamoto Y."/>
            <person name="Steenwyk J.L."/>
            <person name="Rokas A."/>
            <person name="Carro J."/>
            <person name="Camarero S."/>
            <person name="Ferreira P."/>
            <person name="Molpeceres G."/>
            <person name="Ruiz-Duenas F.J."/>
            <person name="Serrano A."/>
            <person name="Henrissat B."/>
            <person name="Drula E."/>
            <person name="Hughes K.W."/>
            <person name="Mata J.L."/>
            <person name="Ishikawa N.K."/>
            <person name="Vargas-Isla R."/>
            <person name="Ushijima S."/>
            <person name="Smith C.A."/>
            <person name="Ahrendt S."/>
            <person name="Andreopoulos W."/>
            <person name="He G."/>
            <person name="Labutti K."/>
            <person name="Lipzen A."/>
            <person name="Ng V."/>
            <person name="Sandor L."/>
            <person name="Barry K."/>
            <person name="Martinez A.T."/>
            <person name="Xiao Y."/>
            <person name="Gibbons J.G."/>
            <person name="Terashima K."/>
            <person name="Hibbett D.S."/>
            <person name="Grigoriev I.V."/>
        </authorList>
    </citation>
    <scope>NUCLEOTIDE SEQUENCE</scope>
    <source>
        <strain evidence="3">TFB10291</strain>
    </source>
</reference>
<feature type="domain" description="DUF6532" evidence="2">
    <location>
        <begin position="322"/>
        <end position="495"/>
    </location>
</feature>
<feature type="compositionally biased region" description="Low complexity" evidence="1">
    <location>
        <begin position="570"/>
        <end position="587"/>
    </location>
</feature>
<dbReference type="EMBL" id="MU793679">
    <property type="protein sequence ID" value="KAJ3780648.1"/>
    <property type="molecule type" value="Genomic_DNA"/>
</dbReference>
<dbReference type="Proteomes" id="UP001163798">
    <property type="component" value="Unassembled WGS sequence"/>
</dbReference>
<feature type="region of interest" description="Disordered" evidence="1">
    <location>
        <begin position="1"/>
        <end position="157"/>
    </location>
</feature>
<proteinExistence type="predicted"/>
<feature type="region of interest" description="Disordered" evidence="1">
    <location>
        <begin position="545"/>
        <end position="616"/>
    </location>
</feature>
<dbReference type="InterPro" id="IPR045341">
    <property type="entry name" value="DUF6532"/>
</dbReference>
<keyword evidence="4" id="KW-1185">Reference proteome</keyword>
<evidence type="ECO:0000313" key="4">
    <source>
        <dbReference type="Proteomes" id="UP001163798"/>
    </source>
</evidence>
<feature type="compositionally biased region" description="Low complexity" evidence="1">
    <location>
        <begin position="58"/>
        <end position="68"/>
    </location>
</feature>
<comment type="caution">
    <text evidence="3">The sequence shown here is derived from an EMBL/GenBank/DDBJ whole genome shotgun (WGS) entry which is preliminary data.</text>
</comment>
<gene>
    <name evidence="3" type="ORF">GGU10DRAFT_380360</name>
</gene>
<name>A0AA38NJ06_9AGAR</name>
<evidence type="ECO:0000313" key="3">
    <source>
        <dbReference type="EMBL" id="KAJ3780648.1"/>
    </source>
</evidence>
<dbReference type="AlphaFoldDB" id="A0AA38NJ06"/>
<organism evidence="3 4">
    <name type="scientific">Lentinula aff. detonsa</name>
    <dbReference type="NCBI Taxonomy" id="2804958"/>
    <lineage>
        <taxon>Eukaryota</taxon>
        <taxon>Fungi</taxon>
        <taxon>Dikarya</taxon>
        <taxon>Basidiomycota</taxon>
        <taxon>Agaricomycotina</taxon>
        <taxon>Agaricomycetes</taxon>
        <taxon>Agaricomycetidae</taxon>
        <taxon>Agaricales</taxon>
        <taxon>Marasmiineae</taxon>
        <taxon>Omphalotaceae</taxon>
        <taxon>Lentinula</taxon>
    </lineage>
</organism>
<evidence type="ECO:0000259" key="2">
    <source>
        <dbReference type="Pfam" id="PF20149"/>
    </source>
</evidence>
<feature type="compositionally biased region" description="Polar residues" evidence="1">
    <location>
        <begin position="603"/>
        <end position="616"/>
    </location>
</feature>
<protein>
    <recommendedName>
        <fullName evidence="2">DUF6532 domain-containing protein</fullName>
    </recommendedName>
</protein>
<dbReference type="Pfam" id="PF20149">
    <property type="entry name" value="DUF6532"/>
    <property type="match status" value="1"/>
</dbReference>